<dbReference type="RefSeq" id="WP_377511099.1">
    <property type="nucleotide sequence ID" value="NZ_JBHSQS010000007.1"/>
</dbReference>
<dbReference type="EMBL" id="JBHSQS010000007">
    <property type="protein sequence ID" value="MFC5924441.1"/>
    <property type="molecule type" value="Genomic_DNA"/>
</dbReference>
<proteinExistence type="predicted"/>
<reference evidence="3" key="1">
    <citation type="journal article" date="2019" name="Int. J. Syst. Evol. Microbiol.">
        <title>The Global Catalogue of Microorganisms (GCM) 10K type strain sequencing project: providing services to taxonomists for standard genome sequencing and annotation.</title>
        <authorList>
            <consortium name="The Broad Institute Genomics Platform"/>
            <consortium name="The Broad Institute Genome Sequencing Center for Infectious Disease"/>
            <person name="Wu L."/>
            <person name="Ma J."/>
        </authorList>
    </citation>
    <scope>NUCLEOTIDE SEQUENCE [LARGE SCALE GENOMIC DNA]</scope>
    <source>
        <strain evidence="3">CGMCC 4.7144</strain>
    </source>
</reference>
<sequence length="68" mass="7488">MSTRVEQILRLAEEQAADHRAEARLEAERIVTSARREADAIQHRTNEQGAGHRPESVSDSAHPDGATT</sequence>
<name>A0ABW1H579_9ACTN</name>
<accession>A0ABW1H579</accession>
<evidence type="ECO:0000313" key="3">
    <source>
        <dbReference type="Proteomes" id="UP001596226"/>
    </source>
</evidence>
<organism evidence="2 3">
    <name type="scientific">Micromonospora vulcania</name>
    <dbReference type="NCBI Taxonomy" id="1441873"/>
    <lineage>
        <taxon>Bacteria</taxon>
        <taxon>Bacillati</taxon>
        <taxon>Actinomycetota</taxon>
        <taxon>Actinomycetes</taxon>
        <taxon>Micromonosporales</taxon>
        <taxon>Micromonosporaceae</taxon>
        <taxon>Micromonospora</taxon>
    </lineage>
</organism>
<keyword evidence="3" id="KW-1185">Reference proteome</keyword>
<protein>
    <submittedName>
        <fullName evidence="2">Uncharacterized protein</fullName>
    </submittedName>
</protein>
<evidence type="ECO:0000256" key="1">
    <source>
        <dbReference type="SAM" id="MobiDB-lite"/>
    </source>
</evidence>
<feature type="compositionally biased region" description="Basic and acidic residues" evidence="1">
    <location>
        <begin position="34"/>
        <end position="56"/>
    </location>
</feature>
<comment type="caution">
    <text evidence="2">The sequence shown here is derived from an EMBL/GenBank/DDBJ whole genome shotgun (WGS) entry which is preliminary data.</text>
</comment>
<gene>
    <name evidence="2" type="ORF">ACFQGL_13910</name>
</gene>
<feature type="region of interest" description="Disordered" evidence="1">
    <location>
        <begin position="34"/>
        <end position="68"/>
    </location>
</feature>
<evidence type="ECO:0000313" key="2">
    <source>
        <dbReference type="EMBL" id="MFC5924441.1"/>
    </source>
</evidence>
<dbReference type="Proteomes" id="UP001596226">
    <property type="component" value="Unassembled WGS sequence"/>
</dbReference>